<dbReference type="Proteomes" id="UP000577362">
    <property type="component" value="Unassembled WGS sequence"/>
</dbReference>
<dbReference type="GO" id="GO:0016020">
    <property type="term" value="C:membrane"/>
    <property type="evidence" value="ECO:0007669"/>
    <property type="project" value="InterPro"/>
</dbReference>
<dbReference type="SMART" id="SM00304">
    <property type="entry name" value="HAMP"/>
    <property type="match status" value="1"/>
</dbReference>
<evidence type="ECO:0000256" key="1">
    <source>
        <dbReference type="ARBA" id="ARBA00023224"/>
    </source>
</evidence>
<dbReference type="SMART" id="SM00283">
    <property type="entry name" value="MA"/>
    <property type="match status" value="1"/>
</dbReference>
<dbReference type="Pfam" id="PF00672">
    <property type="entry name" value="HAMP"/>
    <property type="match status" value="1"/>
</dbReference>
<evidence type="ECO:0000256" key="2">
    <source>
        <dbReference type="ARBA" id="ARBA00029447"/>
    </source>
</evidence>
<dbReference type="Gene3D" id="1.10.287.950">
    <property type="entry name" value="Methyl-accepting chemotaxis protein"/>
    <property type="match status" value="1"/>
</dbReference>
<feature type="domain" description="Methyl-accepting transducer" evidence="5">
    <location>
        <begin position="401"/>
        <end position="644"/>
    </location>
</feature>
<keyword evidence="4" id="KW-1133">Transmembrane helix</keyword>
<protein>
    <submittedName>
        <fullName evidence="7">Methyl-accepting chemotaxis protein</fullName>
    </submittedName>
</protein>
<dbReference type="InterPro" id="IPR032255">
    <property type="entry name" value="HBM"/>
</dbReference>
<dbReference type="PROSITE" id="PS50111">
    <property type="entry name" value="CHEMOTAXIS_TRANSDUC_2"/>
    <property type="match status" value="1"/>
</dbReference>
<sequence length="664" mass="69686">MLSRNWLHSFSIRMRIAALSLTALVGFAAIGTIYTASNKQIAAALAEKDAYADLAHAAELFRAATLRVEGDVKDYLRVRTDVVARKFDDEARQATEALTALRSRPMAGDLSASIDELGKALTAIETSFRTVAGLVNDLGTSPDSGLGGDIQAAAKAMEQALAEFARDNPDPELNRLIVAFDQLRRTEREYLLTGGDTERGRVEVALGRVERLVARAETLTPELRTGLEGGLKTYRAKVDGWQEKHDLFVRVGDQLALSTDVIDPAVAAIVQTAVNGSAAATQRLQRIADATTNVVLATIAASAVIGFALSWLIGRSISRPLNGLAMTMQRLAAGDTGIAIPAVPGRNEIARMAAAVAVFRDNALERDALTAREAEEQARRDERAAQIEAMIARFEATAKAGLVEVRSAAAELRTASDALDATAREAAGRITEADGAVAVASDNVSSAATATGTLAESIDRITEEAARSTTVAGRARDEVAETVETVQNLATAADRIGEVVKLILAIANQTNLLALNATIEAARAGEAGKGFAVVASEVKTLASQTASATEEIRSQIAAIQAVSDTAVDAIGHVNAIIVEMATMAGTVSDAVREQERVVRALADNVDRASGEAANGAGAMKGVAEAAEATRTAARDVDALADRLADQTETIERAISAFLEDVRAA</sequence>
<evidence type="ECO:0000313" key="8">
    <source>
        <dbReference type="Proteomes" id="UP000577362"/>
    </source>
</evidence>
<dbReference type="SUPFAM" id="SSF58104">
    <property type="entry name" value="Methyl-accepting chemotaxis protein (MCP) signaling domain"/>
    <property type="match status" value="1"/>
</dbReference>
<keyword evidence="4" id="KW-0472">Membrane</keyword>
<dbReference type="InterPro" id="IPR004089">
    <property type="entry name" value="MCPsignal_dom"/>
</dbReference>
<name>A0A840BUD3_9HYPH</name>
<keyword evidence="4" id="KW-0812">Transmembrane</keyword>
<dbReference type="PANTHER" id="PTHR32089:SF112">
    <property type="entry name" value="LYSOZYME-LIKE PROTEIN-RELATED"/>
    <property type="match status" value="1"/>
</dbReference>
<dbReference type="GO" id="GO:0007165">
    <property type="term" value="P:signal transduction"/>
    <property type="evidence" value="ECO:0007669"/>
    <property type="project" value="UniProtKB-KW"/>
</dbReference>
<evidence type="ECO:0000259" key="5">
    <source>
        <dbReference type="PROSITE" id="PS50111"/>
    </source>
</evidence>
<dbReference type="CDD" id="cd06225">
    <property type="entry name" value="HAMP"/>
    <property type="match status" value="1"/>
</dbReference>
<reference evidence="7 8" key="1">
    <citation type="submission" date="2020-08" db="EMBL/GenBank/DDBJ databases">
        <title>Genomic Encyclopedia of Type Strains, Phase IV (KMG-IV): sequencing the most valuable type-strain genomes for metagenomic binning, comparative biology and taxonomic classification.</title>
        <authorList>
            <person name="Goeker M."/>
        </authorList>
    </citation>
    <scope>NUCLEOTIDE SEQUENCE [LARGE SCALE GENOMIC DNA]</scope>
    <source>
        <strain evidence="7 8">DSM 103737</strain>
    </source>
</reference>
<dbReference type="EMBL" id="JACIEN010000001">
    <property type="protein sequence ID" value="MBB4016600.1"/>
    <property type="molecule type" value="Genomic_DNA"/>
</dbReference>
<gene>
    <name evidence="7" type="ORF">GGR16_001606</name>
</gene>
<dbReference type="Pfam" id="PF00015">
    <property type="entry name" value="MCPsignal"/>
    <property type="match status" value="1"/>
</dbReference>
<accession>A0A840BUD3</accession>
<dbReference type="AlphaFoldDB" id="A0A840BUD3"/>
<evidence type="ECO:0000256" key="4">
    <source>
        <dbReference type="SAM" id="Phobius"/>
    </source>
</evidence>
<dbReference type="SMART" id="SM01358">
    <property type="entry name" value="HBM"/>
    <property type="match status" value="1"/>
</dbReference>
<feature type="transmembrane region" description="Helical" evidence="4">
    <location>
        <begin position="294"/>
        <end position="314"/>
    </location>
</feature>
<proteinExistence type="inferred from homology"/>
<evidence type="ECO:0000256" key="3">
    <source>
        <dbReference type="PROSITE-ProRule" id="PRU00284"/>
    </source>
</evidence>
<dbReference type="RefSeq" id="WP_183316194.1">
    <property type="nucleotide sequence ID" value="NZ_JACIEN010000001.1"/>
</dbReference>
<comment type="caution">
    <text evidence="7">The sequence shown here is derived from an EMBL/GenBank/DDBJ whole genome shotgun (WGS) entry which is preliminary data.</text>
</comment>
<dbReference type="PANTHER" id="PTHR32089">
    <property type="entry name" value="METHYL-ACCEPTING CHEMOTAXIS PROTEIN MCPB"/>
    <property type="match status" value="1"/>
</dbReference>
<evidence type="ECO:0000259" key="6">
    <source>
        <dbReference type="PROSITE" id="PS50885"/>
    </source>
</evidence>
<organism evidence="7 8">
    <name type="scientific">Chelatococcus caeni</name>
    <dbReference type="NCBI Taxonomy" id="1348468"/>
    <lineage>
        <taxon>Bacteria</taxon>
        <taxon>Pseudomonadati</taxon>
        <taxon>Pseudomonadota</taxon>
        <taxon>Alphaproteobacteria</taxon>
        <taxon>Hyphomicrobiales</taxon>
        <taxon>Chelatococcaceae</taxon>
        <taxon>Chelatococcus</taxon>
    </lineage>
</organism>
<dbReference type="Gene3D" id="6.10.340.10">
    <property type="match status" value="1"/>
</dbReference>
<feature type="domain" description="HAMP" evidence="6">
    <location>
        <begin position="315"/>
        <end position="368"/>
    </location>
</feature>
<dbReference type="PROSITE" id="PS50885">
    <property type="entry name" value="HAMP"/>
    <property type="match status" value="1"/>
</dbReference>
<keyword evidence="1 3" id="KW-0807">Transducer</keyword>
<dbReference type="InterPro" id="IPR003660">
    <property type="entry name" value="HAMP_dom"/>
</dbReference>
<evidence type="ECO:0000313" key="7">
    <source>
        <dbReference type="EMBL" id="MBB4016600.1"/>
    </source>
</evidence>
<keyword evidence="8" id="KW-1185">Reference proteome</keyword>
<comment type="similarity">
    <text evidence="2">Belongs to the methyl-accepting chemotaxis (MCP) protein family.</text>
</comment>